<organism evidence="1 2">
    <name type="scientific">Leptosia nina</name>
    <dbReference type="NCBI Taxonomy" id="320188"/>
    <lineage>
        <taxon>Eukaryota</taxon>
        <taxon>Metazoa</taxon>
        <taxon>Ecdysozoa</taxon>
        <taxon>Arthropoda</taxon>
        <taxon>Hexapoda</taxon>
        <taxon>Insecta</taxon>
        <taxon>Pterygota</taxon>
        <taxon>Neoptera</taxon>
        <taxon>Endopterygota</taxon>
        <taxon>Lepidoptera</taxon>
        <taxon>Glossata</taxon>
        <taxon>Ditrysia</taxon>
        <taxon>Papilionoidea</taxon>
        <taxon>Pieridae</taxon>
        <taxon>Pierinae</taxon>
        <taxon>Leptosia</taxon>
    </lineage>
</organism>
<reference evidence="1 2" key="1">
    <citation type="submission" date="2023-11" db="EMBL/GenBank/DDBJ databases">
        <authorList>
            <person name="Okamura Y."/>
        </authorList>
    </citation>
    <scope>NUCLEOTIDE SEQUENCE [LARGE SCALE GENOMIC DNA]</scope>
</reference>
<comment type="caution">
    <text evidence="1">The sequence shown here is derived from an EMBL/GenBank/DDBJ whole genome shotgun (WGS) entry which is preliminary data.</text>
</comment>
<evidence type="ECO:0008006" key="3">
    <source>
        <dbReference type="Google" id="ProtNLM"/>
    </source>
</evidence>
<dbReference type="EMBL" id="CAVLEF010000132">
    <property type="protein sequence ID" value="CAK1552153.1"/>
    <property type="molecule type" value="Genomic_DNA"/>
</dbReference>
<accession>A0AAV1JRL0</accession>
<sequence>MVSTKATLAAVRAIGACACHCCSAQTLESRLRSEFRRSRPLIYISLPIWVNNCPRSVPPSAVIHLATPNHCSPNAKRSLGSTTGPMVW</sequence>
<gene>
    <name evidence="1" type="ORF">LNINA_LOCUS11218</name>
</gene>
<name>A0AAV1JRL0_9NEOP</name>
<evidence type="ECO:0000313" key="2">
    <source>
        <dbReference type="Proteomes" id="UP001497472"/>
    </source>
</evidence>
<dbReference type="AlphaFoldDB" id="A0AAV1JRL0"/>
<keyword evidence="2" id="KW-1185">Reference proteome</keyword>
<evidence type="ECO:0000313" key="1">
    <source>
        <dbReference type="EMBL" id="CAK1552153.1"/>
    </source>
</evidence>
<protein>
    <recommendedName>
        <fullName evidence="3">Secreted protein</fullName>
    </recommendedName>
</protein>
<dbReference type="Proteomes" id="UP001497472">
    <property type="component" value="Unassembled WGS sequence"/>
</dbReference>
<proteinExistence type="predicted"/>